<dbReference type="Proteomes" id="UP001604277">
    <property type="component" value="Unassembled WGS sequence"/>
</dbReference>
<accession>A0ABD1WW39</accession>
<protein>
    <submittedName>
        <fullName evidence="1">RING-type E3 ubiquitin transferase</fullName>
    </submittedName>
</protein>
<dbReference type="GO" id="GO:0016740">
    <property type="term" value="F:transferase activity"/>
    <property type="evidence" value="ECO:0007669"/>
    <property type="project" value="UniProtKB-KW"/>
</dbReference>
<reference evidence="2" key="1">
    <citation type="submission" date="2024-07" db="EMBL/GenBank/DDBJ databases">
        <title>Two chromosome-level genome assemblies of Korean endemic species Abeliophyllum distichum and Forsythia ovata (Oleaceae).</title>
        <authorList>
            <person name="Jang H."/>
        </authorList>
    </citation>
    <scope>NUCLEOTIDE SEQUENCE [LARGE SCALE GENOMIC DNA]</scope>
</reference>
<sequence>MRPIFEGQKCPTLGLSLSRVSTDSLLTGQPPKQHCCRRAVAVEDLEANHIKEETSELFRWLSGAVEFLEQILNHSSKLQPDNNQAQIFDRPGPQNQFSQQTFDSLGGLQPTPVPINPVLAPPQFGYPPYAPKGTQQFYGALYDMLRPDSTQEVGSKQGSLLGFTPGPAGAMNFAENYPRPWNLGPTTGHFERPLVGQGDYGYGDFTFI</sequence>
<keyword evidence="2" id="KW-1185">Reference proteome</keyword>
<gene>
    <name evidence="1" type="ORF">Fot_06527</name>
</gene>
<organism evidence="1 2">
    <name type="scientific">Forsythia ovata</name>
    <dbReference type="NCBI Taxonomy" id="205694"/>
    <lineage>
        <taxon>Eukaryota</taxon>
        <taxon>Viridiplantae</taxon>
        <taxon>Streptophyta</taxon>
        <taxon>Embryophyta</taxon>
        <taxon>Tracheophyta</taxon>
        <taxon>Spermatophyta</taxon>
        <taxon>Magnoliopsida</taxon>
        <taxon>eudicotyledons</taxon>
        <taxon>Gunneridae</taxon>
        <taxon>Pentapetalae</taxon>
        <taxon>asterids</taxon>
        <taxon>lamiids</taxon>
        <taxon>Lamiales</taxon>
        <taxon>Oleaceae</taxon>
        <taxon>Forsythieae</taxon>
        <taxon>Forsythia</taxon>
    </lineage>
</organism>
<dbReference type="InterPro" id="IPR040383">
    <property type="entry name" value="HAKAI/CBLL2"/>
</dbReference>
<dbReference type="PANTHER" id="PTHR13480">
    <property type="entry name" value="E3 UBIQUITIN-PROTEIN LIGASE HAKAI-RELATED"/>
    <property type="match status" value="1"/>
</dbReference>
<dbReference type="EMBL" id="JBFOLJ010000002">
    <property type="protein sequence ID" value="KAL2552908.1"/>
    <property type="molecule type" value="Genomic_DNA"/>
</dbReference>
<dbReference type="PANTHER" id="PTHR13480:SF0">
    <property type="entry name" value="E3 UBIQUITIN-PROTEIN LIGASE HAKAI"/>
    <property type="match status" value="1"/>
</dbReference>
<name>A0ABD1WW39_9LAMI</name>
<evidence type="ECO:0000313" key="2">
    <source>
        <dbReference type="Proteomes" id="UP001604277"/>
    </source>
</evidence>
<keyword evidence="1" id="KW-0808">Transferase</keyword>
<comment type="caution">
    <text evidence="1">The sequence shown here is derived from an EMBL/GenBank/DDBJ whole genome shotgun (WGS) entry which is preliminary data.</text>
</comment>
<proteinExistence type="predicted"/>
<evidence type="ECO:0000313" key="1">
    <source>
        <dbReference type="EMBL" id="KAL2552908.1"/>
    </source>
</evidence>
<dbReference type="AlphaFoldDB" id="A0ABD1WW39"/>